<reference evidence="1" key="1">
    <citation type="submission" date="2020-03" db="EMBL/GenBank/DDBJ databases">
        <authorList>
            <person name="Weist P."/>
        </authorList>
    </citation>
    <scope>NUCLEOTIDE SEQUENCE</scope>
</reference>
<dbReference type="Proteomes" id="UP001153269">
    <property type="component" value="Unassembled WGS sequence"/>
</dbReference>
<proteinExistence type="predicted"/>
<gene>
    <name evidence="1" type="ORF">PLEPLA_LOCUS44294</name>
</gene>
<organism evidence="1 2">
    <name type="scientific">Pleuronectes platessa</name>
    <name type="common">European plaice</name>
    <dbReference type="NCBI Taxonomy" id="8262"/>
    <lineage>
        <taxon>Eukaryota</taxon>
        <taxon>Metazoa</taxon>
        <taxon>Chordata</taxon>
        <taxon>Craniata</taxon>
        <taxon>Vertebrata</taxon>
        <taxon>Euteleostomi</taxon>
        <taxon>Actinopterygii</taxon>
        <taxon>Neopterygii</taxon>
        <taxon>Teleostei</taxon>
        <taxon>Neoteleostei</taxon>
        <taxon>Acanthomorphata</taxon>
        <taxon>Carangaria</taxon>
        <taxon>Pleuronectiformes</taxon>
        <taxon>Pleuronectoidei</taxon>
        <taxon>Pleuronectidae</taxon>
        <taxon>Pleuronectes</taxon>
    </lineage>
</organism>
<dbReference type="EMBL" id="CADEAL010004301">
    <property type="protein sequence ID" value="CAB1456510.1"/>
    <property type="molecule type" value="Genomic_DNA"/>
</dbReference>
<accession>A0A9N7Z9X4</accession>
<name>A0A9N7Z9X4_PLEPL</name>
<dbReference type="AlphaFoldDB" id="A0A9N7Z9X4"/>
<comment type="caution">
    <text evidence="1">The sequence shown here is derived from an EMBL/GenBank/DDBJ whole genome shotgun (WGS) entry which is preliminary data.</text>
</comment>
<keyword evidence="2" id="KW-1185">Reference proteome</keyword>
<evidence type="ECO:0000313" key="2">
    <source>
        <dbReference type="Proteomes" id="UP001153269"/>
    </source>
</evidence>
<sequence length="181" mass="20289">MGAGHWDEQMSTFFLSYVLLLRPTGAGDRRRSDLSIRRSVPSVGQVMRVGAARRLHRPEPLISRAPAPGAVGRSRPVYCSDTWPLQYQLSAISFELTTQMFNIHRMMTGYSKLLISVFSSSSSHLDSGHCPSGDQWYVSVQVPQVVDACRFSLYRLPLLLLLLTLHMLTRSSVHTDKLLVS</sequence>
<protein>
    <submittedName>
        <fullName evidence="1">Uncharacterized protein</fullName>
    </submittedName>
</protein>
<evidence type="ECO:0000313" key="1">
    <source>
        <dbReference type="EMBL" id="CAB1456510.1"/>
    </source>
</evidence>